<reference evidence="2" key="1">
    <citation type="journal article" date="2022" name="Nat. Commun.">
        <title>Chromosome evolution and the genetic basis of agronomically important traits in greater yam.</title>
        <authorList>
            <person name="Bredeson J.V."/>
            <person name="Lyons J.B."/>
            <person name="Oniyinde I.O."/>
            <person name="Okereke N.R."/>
            <person name="Kolade O."/>
            <person name="Nnabue I."/>
            <person name="Nwadili C.O."/>
            <person name="Hribova E."/>
            <person name="Parker M."/>
            <person name="Nwogha J."/>
            <person name="Shu S."/>
            <person name="Carlson J."/>
            <person name="Kariba R."/>
            <person name="Muthemba S."/>
            <person name="Knop K."/>
            <person name="Barton G.J."/>
            <person name="Sherwood A.V."/>
            <person name="Lopez-Montes A."/>
            <person name="Asiedu R."/>
            <person name="Jamnadass R."/>
            <person name="Muchugi A."/>
            <person name="Goodstein D."/>
            <person name="Egesi C.N."/>
            <person name="Featherston J."/>
            <person name="Asfaw A."/>
            <person name="Simpson G.G."/>
            <person name="Dolezel J."/>
            <person name="Hendre P.S."/>
            <person name="Van Deynze A."/>
            <person name="Kumar P.L."/>
            <person name="Obidiegwu J.E."/>
            <person name="Bhattacharjee R."/>
            <person name="Rokhsar D.S."/>
        </authorList>
    </citation>
    <scope>NUCLEOTIDE SEQUENCE [LARGE SCALE GENOMIC DNA]</scope>
    <source>
        <strain evidence="2">cv. TDa95/00328</strain>
    </source>
</reference>
<gene>
    <name evidence="1" type="ORF">IHE45_11G037000</name>
</gene>
<organism evidence="1 2">
    <name type="scientific">Dioscorea alata</name>
    <name type="common">Purple yam</name>
    <dbReference type="NCBI Taxonomy" id="55571"/>
    <lineage>
        <taxon>Eukaryota</taxon>
        <taxon>Viridiplantae</taxon>
        <taxon>Streptophyta</taxon>
        <taxon>Embryophyta</taxon>
        <taxon>Tracheophyta</taxon>
        <taxon>Spermatophyta</taxon>
        <taxon>Magnoliopsida</taxon>
        <taxon>Liliopsida</taxon>
        <taxon>Dioscoreales</taxon>
        <taxon>Dioscoreaceae</taxon>
        <taxon>Dioscorea</taxon>
    </lineage>
</organism>
<name>A0ACB7V5R0_DIOAL</name>
<dbReference type="EMBL" id="CM037021">
    <property type="protein sequence ID" value="KAH7668835.1"/>
    <property type="molecule type" value="Genomic_DNA"/>
</dbReference>
<dbReference type="EC" id="1.1.3.20" evidence="1"/>
<comment type="caution">
    <text evidence="1">The sequence shown here is derived from an EMBL/GenBank/DDBJ whole genome shotgun (WGS) entry which is preliminary data.</text>
</comment>
<keyword evidence="2" id="KW-1185">Reference proteome</keyword>
<keyword evidence="1" id="KW-0560">Oxidoreductase</keyword>
<accession>A0ACB7V5R0</accession>
<protein>
    <submittedName>
        <fullName evidence="1">Long-chain-alcohol oxidase protein</fullName>
        <ecNumber evidence="1">1.1.3.20</ecNumber>
    </submittedName>
</protein>
<evidence type="ECO:0000313" key="2">
    <source>
        <dbReference type="Proteomes" id="UP000827976"/>
    </source>
</evidence>
<proteinExistence type="predicted"/>
<sequence>MAPPKVHDVSKDESGKRWSLWSGRPFGPNKLSKKEQESLTALCDTLLPSMDLSNSNTKEEAVSEFYTTSASMTGTPDMIGSMLAGEFQHPAVPLLRLALLLLSTWYGTFILCGRDGLSDKFPYFQKFSKVDVSKREQILLSWSLSPFSLIRMLFKAIKFITMRLFFSQVNEKGKNVTWQAMDYIGPDPDLQGKKNQEEEKCKGPLHSILLHINTKPHQAILDQLQQAGFPAPTSSSSNLLTIHCDAVIIGSGSGGSVAASVLAKSGHKVIVVEKGHYYQTTDLSLLEGPTASVMYEGGGVIATDNIGVVMLAGSTIGGGSTINWSASIRTPDHVIKNWCHDLGLEIFGSSAYQRALDSVCERMSVQPHVLKEGFNNAVLRKGCAQLGIPVTDVPCNAPPDHYCGWCHLGCKDAKKKSAQETWLVDLVESGNGLIIPGCSALKVLHKIKNGCNRSEATGVVIQLEQYDQQQVCVIESKITIVACGALNTPPLLKRSGLKNKHIGKNLHVHPCAMAWGYFPEEQQGWPEKTMRSYEGAIITAMASVVSKPDGYGVILQTPALHPGMFSVLMPWISAQDFRERMRRFSRTAHVFALARDKGTGMTDYPKSLTYKLDDSDEENLREGLVMALKILAAAGAEEIGTHHCDGERFKVKGSEKNKFDEYLVRVRKMKRRNVWTPISTAHQMGSCRMGVDEKTSAVSPDGETWEVEGLFVADTSVFPTAIGANPMVTVMATAHCIANSALRFLERKI</sequence>
<evidence type="ECO:0000313" key="1">
    <source>
        <dbReference type="EMBL" id="KAH7668835.1"/>
    </source>
</evidence>
<dbReference type="Proteomes" id="UP000827976">
    <property type="component" value="Chromosome 11"/>
</dbReference>